<accession>A0A4Y7RJ58</accession>
<dbReference type="Gene3D" id="3.40.50.10810">
    <property type="entry name" value="Tandem AAA-ATPase domain"/>
    <property type="match status" value="1"/>
</dbReference>
<dbReference type="Proteomes" id="UP000298030">
    <property type="component" value="Unassembled WGS sequence"/>
</dbReference>
<dbReference type="GO" id="GO:0005634">
    <property type="term" value="C:nucleus"/>
    <property type="evidence" value="ECO:0007669"/>
    <property type="project" value="TreeGrafter"/>
</dbReference>
<keyword evidence="1" id="KW-0547">Nucleotide-binding</keyword>
<feature type="domain" description="Helicase ATP-binding" evidence="4">
    <location>
        <begin position="1"/>
        <end position="174"/>
    </location>
</feature>
<dbReference type="InterPro" id="IPR000330">
    <property type="entry name" value="SNF2_N"/>
</dbReference>
<reference evidence="5 6" key="1">
    <citation type="journal article" date="2019" name="Nat. Ecol. Evol.">
        <title>Megaphylogeny resolves global patterns of mushroom evolution.</title>
        <authorList>
            <person name="Varga T."/>
            <person name="Krizsan K."/>
            <person name="Foldi C."/>
            <person name="Dima B."/>
            <person name="Sanchez-Garcia M."/>
            <person name="Sanchez-Ramirez S."/>
            <person name="Szollosi G.J."/>
            <person name="Szarkandi J.G."/>
            <person name="Papp V."/>
            <person name="Albert L."/>
            <person name="Andreopoulos W."/>
            <person name="Angelini C."/>
            <person name="Antonin V."/>
            <person name="Barry K.W."/>
            <person name="Bougher N.L."/>
            <person name="Buchanan P."/>
            <person name="Buyck B."/>
            <person name="Bense V."/>
            <person name="Catcheside P."/>
            <person name="Chovatia M."/>
            <person name="Cooper J."/>
            <person name="Damon W."/>
            <person name="Desjardin D."/>
            <person name="Finy P."/>
            <person name="Geml J."/>
            <person name="Haridas S."/>
            <person name="Hughes K."/>
            <person name="Justo A."/>
            <person name="Karasinski D."/>
            <person name="Kautmanova I."/>
            <person name="Kiss B."/>
            <person name="Kocsube S."/>
            <person name="Kotiranta H."/>
            <person name="LaButti K.M."/>
            <person name="Lechner B.E."/>
            <person name="Liimatainen K."/>
            <person name="Lipzen A."/>
            <person name="Lukacs Z."/>
            <person name="Mihaltcheva S."/>
            <person name="Morgado L.N."/>
            <person name="Niskanen T."/>
            <person name="Noordeloos M.E."/>
            <person name="Ohm R.A."/>
            <person name="Ortiz-Santana B."/>
            <person name="Ovrebo C."/>
            <person name="Racz N."/>
            <person name="Riley R."/>
            <person name="Savchenko A."/>
            <person name="Shiryaev A."/>
            <person name="Soop K."/>
            <person name="Spirin V."/>
            <person name="Szebenyi C."/>
            <person name="Tomsovsky M."/>
            <person name="Tulloss R.E."/>
            <person name="Uehling J."/>
            <person name="Grigoriev I.V."/>
            <person name="Vagvolgyi C."/>
            <person name="Papp T."/>
            <person name="Martin F.M."/>
            <person name="Miettinen O."/>
            <person name="Hibbett D.S."/>
            <person name="Nagy L.G."/>
        </authorList>
    </citation>
    <scope>NUCLEOTIDE SEQUENCE [LARGE SCALE GENOMIC DNA]</scope>
    <source>
        <strain evidence="5 6">FP101781</strain>
    </source>
</reference>
<comment type="caution">
    <text evidence="5">The sequence shown here is derived from an EMBL/GenBank/DDBJ whole genome shotgun (WGS) entry which is preliminary data.</text>
</comment>
<dbReference type="AlphaFoldDB" id="A0A4Y7RJ58"/>
<dbReference type="GO" id="GO:0016787">
    <property type="term" value="F:hydrolase activity"/>
    <property type="evidence" value="ECO:0007669"/>
    <property type="project" value="UniProtKB-KW"/>
</dbReference>
<dbReference type="GO" id="GO:0006281">
    <property type="term" value="P:DNA repair"/>
    <property type="evidence" value="ECO:0007669"/>
    <property type="project" value="TreeGrafter"/>
</dbReference>
<keyword evidence="3" id="KW-0067">ATP-binding</keyword>
<organism evidence="5 6">
    <name type="scientific">Coprinellus micaceus</name>
    <name type="common">Glistening ink-cap mushroom</name>
    <name type="synonym">Coprinus micaceus</name>
    <dbReference type="NCBI Taxonomy" id="71717"/>
    <lineage>
        <taxon>Eukaryota</taxon>
        <taxon>Fungi</taxon>
        <taxon>Dikarya</taxon>
        <taxon>Basidiomycota</taxon>
        <taxon>Agaricomycotina</taxon>
        <taxon>Agaricomycetes</taxon>
        <taxon>Agaricomycetidae</taxon>
        <taxon>Agaricales</taxon>
        <taxon>Agaricineae</taxon>
        <taxon>Psathyrellaceae</taxon>
        <taxon>Coprinellus</taxon>
    </lineage>
</organism>
<feature type="non-terminal residue" evidence="5">
    <location>
        <position position="1"/>
    </location>
</feature>
<dbReference type="GO" id="GO:0008094">
    <property type="term" value="F:ATP-dependent activity, acting on DNA"/>
    <property type="evidence" value="ECO:0007669"/>
    <property type="project" value="TreeGrafter"/>
</dbReference>
<gene>
    <name evidence="5" type="ORF">FA13DRAFT_1616886</name>
</gene>
<dbReference type="OrthoDB" id="423559at2759"/>
<dbReference type="STRING" id="71717.A0A4Y7RJ58"/>
<dbReference type="InterPro" id="IPR038718">
    <property type="entry name" value="SNF2-like_sf"/>
</dbReference>
<dbReference type="GO" id="GO:0005524">
    <property type="term" value="F:ATP binding"/>
    <property type="evidence" value="ECO:0007669"/>
    <property type="project" value="UniProtKB-KW"/>
</dbReference>
<protein>
    <recommendedName>
        <fullName evidence="4">Helicase ATP-binding domain-containing protein</fullName>
    </recommendedName>
</protein>
<dbReference type="CDD" id="cd18008">
    <property type="entry name" value="DEXDc_SHPRH-like"/>
    <property type="match status" value="1"/>
</dbReference>
<feature type="non-terminal residue" evidence="5">
    <location>
        <position position="178"/>
    </location>
</feature>
<dbReference type="PANTHER" id="PTHR45626">
    <property type="entry name" value="TRANSCRIPTION TERMINATION FACTOR 2-RELATED"/>
    <property type="match status" value="1"/>
</dbReference>
<sequence length="178" mass="19856">GFGKTIQTLTRIVEGKPHKSDKEDGWSGTTLVVCPLSVVDQWKAEVEKMTKLRVVKHQGTSRTTDPAQLRKHHVVVTTYDTVKSEYETYLPPAKDEGQAKLKLKSKSAPALLPSNYGYALNVCADEAHTIKNAKTKGAIACCELEAKYRWCLTGTPIKNNVSELHSLFKFLHVKPYND</sequence>
<dbReference type="EMBL" id="QPFP01000538">
    <property type="protein sequence ID" value="TEB08841.1"/>
    <property type="molecule type" value="Genomic_DNA"/>
</dbReference>
<evidence type="ECO:0000256" key="3">
    <source>
        <dbReference type="ARBA" id="ARBA00022840"/>
    </source>
</evidence>
<dbReference type="InterPro" id="IPR027417">
    <property type="entry name" value="P-loop_NTPase"/>
</dbReference>
<evidence type="ECO:0000259" key="4">
    <source>
        <dbReference type="PROSITE" id="PS51192"/>
    </source>
</evidence>
<evidence type="ECO:0000256" key="2">
    <source>
        <dbReference type="ARBA" id="ARBA00022801"/>
    </source>
</evidence>
<dbReference type="Pfam" id="PF00176">
    <property type="entry name" value="SNF2-rel_dom"/>
    <property type="match status" value="1"/>
</dbReference>
<evidence type="ECO:0000313" key="6">
    <source>
        <dbReference type="Proteomes" id="UP000298030"/>
    </source>
</evidence>
<dbReference type="InterPro" id="IPR014001">
    <property type="entry name" value="Helicase_ATP-bd"/>
</dbReference>
<dbReference type="SUPFAM" id="SSF52540">
    <property type="entry name" value="P-loop containing nucleoside triphosphate hydrolases"/>
    <property type="match status" value="1"/>
</dbReference>
<proteinExistence type="predicted"/>
<keyword evidence="6" id="KW-1185">Reference proteome</keyword>
<dbReference type="InterPro" id="IPR050628">
    <property type="entry name" value="SNF2_RAD54_helicase_TF"/>
</dbReference>
<dbReference type="PROSITE" id="PS51192">
    <property type="entry name" value="HELICASE_ATP_BIND_1"/>
    <property type="match status" value="1"/>
</dbReference>
<name>A0A4Y7RJ58_COPMI</name>
<keyword evidence="2" id="KW-0378">Hydrolase</keyword>
<evidence type="ECO:0000256" key="1">
    <source>
        <dbReference type="ARBA" id="ARBA00022741"/>
    </source>
</evidence>
<evidence type="ECO:0000313" key="5">
    <source>
        <dbReference type="EMBL" id="TEB08841.1"/>
    </source>
</evidence>